<dbReference type="SMART" id="SM00530">
    <property type="entry name" value="HTH_XRE"/>
    <property type="match status" value="1"/>
</dbReference>
<gene>
    <name evidence="3" type="ORF">J34TS1_31310</name>
</gene>
<feature type="domain" description="HTH cro/C1-type" evidence="2">
    <location>
        <begin position="57"/>
        <end position="111"/>
    </location>
</feature>
<dbReference type="Pfam" id="PF01381">
    <property type="entry name" value="HTH_3"/>
    <property type="match status" value="1"/>
</dbReference>
<evidence type="ECO:0000259" key="2">
    <source>
        <dbReference type="PROSITE" id="PS50943"/>
    </source>
</evidence>
<evidence type="ECO:0000313" key="4">
    <source>
        <dbReference type="Proteomes" id="UP000682811"/>
    </source>
</evidence>
<keyword evidence="4" id="KW-1185">Reference proteome</keyword>
<dbReference type="Gene3D" id="1.10.260.40">
    <property type="entry name" value="lambda repressor-like DNA-binding domains"/>
    <property type="match status" value="1"/>
</dbReference>
<comment type="caution">
    <text evidence="3">The sequence shown here is derived from an EMBL/GenBank/DDBJ whole genome shotgun (WGS) entry which is preliminary data.</text>
</comment>
<proteinExistence type="predicted"/>
<dbReference type="PANTHER" id="PTHR46558">
    <property type="entry name" value="TRACRIPTIONAL REGULATORY PROTEIN-RELATED-RELATED"/>
    <property type="match status" value="1"/>
</dbReference>
<dbReference type="EMBL" id="BORT01000013">
    <property type="protein sequence ID" value="GIO48366.1"/>
    <property type="molecule type" value="Genomic_DNA"/>
</dbReference>
<name>A0A919YB58_9BACL</name>
<accession>A0A919YB58</accession>
<dbReference type="GO" id="GO:0003677">
    <property type="term" value="F:DNA binding"/>
    <property type="evidence" value="ECO:0007669"/>
    <property type="project" value="UniProtKB-KW"/>
</dbReference>
<dbReference type="PROSITE" id="PS50943">
    <property type="entry name" value="HTH_CROC1"/>
    <property type="match status" value="1"/>
</dbReference>
<dbReference type="PANTHER" id="PTHR46558:SF4">
    <property type="entry name" value="DNA-BIDING PHAGE PROTEIN"/>
    <property type="match status" value="1"/>
</dbReference>
<organism evidence="3 4">
    <name type="scientific">Paenibacillus azoreducens</name>
    <dbReference type="NCBI Taxonomy" id="116718"/>
    <lineage>
        <taxon>Bacteria</taxon>
        <taxon>Bacillati</taxon>
        <taxon>Bacillota</taxon>
        <taxon>Bacilli</taxon>
        <taxon>Bacillales</taxon>
        <taxon>Paenibacillaceae</taxon>
        <taxon>Paenibacillus</taxon>
    </lineage>
</organism>
<evidence type="ECO:0000256" key="1">
    <source>
        <dbReference type="ARBA" id="ARBA00023125"/>
    </source>
</evidence>
<dbReference type="AlphaFoldDB" id="A0A919YB58"/>
<dbReference type="InterPro" id="IPR001387">
    <property type="entry name" value="Cro/C1-type_HTH"/>
</dbReference>
<keyword evidence="1" id="KW-0238">DNA-binding</keyword>
<dbReference type="CDD" id="cd00093">
    <property type="entry name" value="HTH_XRE"/>
    <property type="match status" value="1"/>
</dbReference>
<protein>
    <recommendedName>
        <fullName evidence="2">HTH cro/C1-type domain-containing protein</fullName>
    </recommendedName>
</protein>
<dbReference type="InterPro" id="IPR010982">
    <property type="entry name" value="Lambda_DNA-bd_dom_sf"/>
</dbReference>
<sequence>MSLVAAALPYRILVAAGKYTVFAHLLPILTNNSHVKYTLRKVNFTFRLAGTDLKTRIREKRTAWNMTQEELAARLHVSRQTVISLENNKYKPSLVLAHKLAQIFECQMEDIFIFEGDENIE</sequence>
<dbReference type="SUPFAM" id="SSF47413">
    <property type="entry name" value="lambda repressor-like DNA-binding domains"/>
    <property type="match status" value="1"/>
</dbReference>
<dbReference type="Proteomes" id="UP000682811">
    <property type="component" value="Unassembled WGS sequence"/>
</dbReference>
<reference evidence="3 4" key="1">
    <citation type="submission" date="2021-03" db="EMBL/GenBank/DDBJ databases">
        <title>Antimicrobial resistance genes in bacteria isolated from Japanese honey, and their potential for conferring macrolide and lincosamide resistance in the American foulbrood pathogen Paenibacillus larvae.</title>
        <authorList>
            <person name="Okamoto M."/>
            <person name="Kumagai M."/>
            <person name="Kanamori H."/>
            <person name="Takamatsu D."/>
        </authorList>
    </citation>
    <scope>NUCLEOTIDE SEQUENCE [LARGE SCALE GENOMIC DNA]</scope>
    <source>
        <strain evidence="3 4">J34TS1</strain>
    </source>
</reference>
<evidence type="ECO:0000313" key="3">
    <source>
        <dbReference type="EMBL" id="GIO48366.1"/>
    </source>
</evidence>